<keyword evidence="3" id="KW-1185">Reference proteome</keyword>
<evidence type="ECO:0000313" key="2">
    <source>
        <dbReference type="EMBL" id="KAK4149574.1"/>
    </source>
</evidence>
<comment type="caution">
    <text evidence="2">The sequence shown here is derived from an EMBL/GenBank/DDBJ whole genome shotgun (WGS) entry which is preliminary data.</text>
</comment>
<dbReference type="CDD" id="cd00084">
    <property type="entry name" value="HMG-box_SF"/>
    <property type="match status" value="1"/>
</dbReference>
<feature type="compositionally biased region" description="Basic and acidic residues" evidence="1">
    <location>
        <begin position="1"/>
        <end position="19"/>
    </location>
</feature>
<proteinExistence type="predicted"/>
<protein>
    <submittedName>
        <fullName evidence="2">Uncharacterized protein</fullName>
    </submittedName>
</protein>
<evidence type="ECO:0000313" key="3">
    <source>
        <dbReference type="Proteomes" id="UP001302745"/>
    </source>
</evidence>
<dbReference type="SUPFAM" id="SSF47095">
    <property type="entry name" value="HMG-box"/>
    <property type="match status" value="1"/>
</dbReference>
<feature type="compositionally biased region" description="Polar residues" evidence="1">
    <location>
        <begin position="217"/>
        <end position="242"/>
    </location>
</feature>
<name>A0AAN6ZTJ9_9PEZI</name>
<gene>
    <name evidence="2" type="ORF">C8A00DRAFT_37827</name>
</gene>
<accession>A0AAN6ZTJ9</accession>
<feature type="region of interest" description="Disordered" evidence="1">
    <location>
        <begin position="1"/>
        <end position="39"/>
    </location>
</feature>
<feature type="region of interest" description="Disordered" evidence="1">
    <location>
        <begin position="216"/>
        <end position="243"/>
    </location>
</feature>
<dbReference type="EMBL" id="MU857145">
    <property type="protein sequence ID" value="KAK4149574.1"/>
    <property type="molecule type" value="Genomic_DNA"/>
</dbReference>
<reference evidence="2" key="1">
    <citation type="journal article" date="2023" name="Mol. Phylogenet. Evol.">
        <title>Genome-scale phylogeny and comparative genomics of the fungal order Sordariales.</title>
        <authorList>
            <person name="Hensen N."/>
            <person name="Bonometti L."/>
            <person name="Westerberg I."/>
            <person name="Brannstrom I.O."/>
            <person name="Guillou S."/>
            <person name="Cros-Aarteil S."/>
            <person name="Calhoun S."/>
            <person name="Haridas S."/>
            <person name="Kuo A."/>
            <person name="Mondo S."/>
            <person name="Pangilinan J."/>
            <person name="Riley R."/>
            <person name="LaButti K."/>
            <person name="Andreopoulos B."/>
            <person name="Lipzen A."/>
            <person name="Chen C."/>
            <person name="Yan M."/>
            <person name="Daum C."/>
            <person name="Ng V."/>
            <person name="Clum A."/>
            <person name="Steindorff A."/>
            <person name="Ohm R.A."/>
            <person name="Martin F."/>
            <person name="Silar P."/>
            <person name="Natvig D.O."/>
            <person name="Lalanne C."/>
            <person name="Gautier V."/>
            <person name="Ament-Velasquez S.L."/>
            <person name="Kruys A."/>
            <person name="Hutchinson M.I."/>
            <person name="Powell A.J."/>
            <person name="Barry K."/>
            <person name="Miller A.N."/>
            <person name="Grigoriev I.V."/>
            <person name="Debuchy R."/>
            <person name="Gladieux P."/>
            <person name="Hiltunen Thoren M."/>
            <person name="Johannesson H."/>
        </authorList>
    </citation>
    <scope>NUCLEOTIDE SEQUENCE</scope>
    <source>
        <strain evidence="2">CBS 538.74</strain>
    </source>
</reference>
<evidence type="ECO:0000256" key="1">
    <source>
        <dbReference type="SAM" id="MobiDB-lite"/>
    </source>
</evidence>
<dbReference type="AlphaFoldDB" id="A0AAN6ZTJ9"/>
<reference evidence="2" key="2">
    <citation type="submission" date="2023-05" db="EMBL/GenBank/DDBJ databases">
        <authorList>
            <consortium name="Lawrence Berkeley National Laboratory"/>
            <person name="Steindorff A."/>
            <person name="Hensen N."/>
            <person name="Bonometti L."/>
            <person name="Westerberg I."/>
            <person name="Brannstrom I.O."/>
            <person name="Guillou S."/>
            <person name="Cros-Aarteil S."/>
            <person name="Calhoun S."/>
            <person name="Haridas S."/>
            <person name="Kuo A."/>
            <person name="Mondo S."/>
            <person name="Pangilinan J."/>
            <person name="Riley R."/>
            <person name="Labutti K."/>
            <person name="Andreopoulos B."/>
            <person name="Lipzen A."/>
            <person name="Chen C."/>
            <person name="Yanf M."/>
            <person name="Daum C."/>
            <person name="Ng V."/>
            <person name="Clum A."/>
            <person name="Ohm R."/>
            <person name="Martin F."/>
            <person name="Silar P."/>
            <person name="Natvig D."/>
            <person name="Lalanne C."/>
            <person name="Gautier V."/>
            <person name="Ament-Velasquez S.L."/>
            <person name="Kruys A."/>
            <person name="Hutchinson M.I."/>
            <person name="Powell A.J."/>
            <person name="Barry K."/>
            <person name="Miller A.N."/>
            <person name="Grigoriev I.V."/>
            <person name="Debuchy R."/>
            <person name="Gladieux P."/>
            <person name="Thoren M.H."/>
            <person name="Johannesson H."/>
        </authorList>
    </citation>
    <scope>NUCLEOTIDE SEQUENCE</scope>
    <source>
        <strain evidence="2">CBS 538.74</strain>
    </source>
</reference>
<dbReference type="Proteomes" id="UP001302745">
    <property type="component" value="Unassembled WGS sequence"/>
</dbReference>
<dbReference type="InterPro" id="IPR036910">
    <property type="entry name" value="HMG_box_dom_sf"/>
</dbReference>
<sequence length="480" mass="52938">MAEPSERDSSSLNWEKDWPDPDVDSSTEEGAEITRRNEASLVASIDRNAQNQREATQAAHDDIPASLYDKARDHQDELTEAERQLLLSRGDVIGKALAYPDSLTTEEIHEACGWPPPDVVRANIQRATDGRLSTPVELYAKVKDALENGQFKTVITDDEACLIAHAFYSRDDYSLSRCMAIYAIPGFGYALSLVSRRLGLDIAVFKACGERSLEVEYTSSDSPEPPATTSEAPQGQPNQGQSPRELLDALTSTQEQYRLGNLSEEDFLARTRSILDAMKASNPNRRPFRLPPQPTHPALLPPGVPQPSWSDINGAGPFPVNGGSVGAFQLFADDEGHPVHKYQAAAAWAALSEDEKGVYRARAEAIRREAWAEYETRLACKDAGLPQPPYPKPAGPPPPHIQAALDRHPGMGWPNPNPVLPLSGFEVFRNDLVAEDPGLSFRDVLARWEALTDQQRAPYEVRAWEANKAVRPPRPLRSAR</sequence>
<organism evidence="2 3">
    <name type="scientific">Chaetomidium leptoderma</name>
    <dbReference type="NCBI Taxonomy" id="669021"/>
    <lineage>
        <taxon>Eukaryota</taxon>
        <taxon>Fungi</taxon>
        <taxon>Dikarya</taxon>
        <taxon>Ascomycota</taxon>
        <taxon>Pezizomycotina</taxon>
        <taxon>Sordariomycetes</taxon>
        <taxon>Sordariomycetidae</taxon>
        <taxon>Sordariales</taxon>
        <taxon>Chaetomiaceae</taxon>
        <taxon>Chaetomidium</taxon>
    </lineage>
</organism>
<feature type="compositionally biased region" description="Acidic residues" evidence="1">
    <location>
        <begin position="20"/>
        <end position="31"/>
    </location>
</feature>